<gene>
    <name evidence="3" type="ORF">DL897_12480</name>
</gene>
<evidence type="ECO:0000259" key="2">
    <source>
        <dbReference type="PROSITE" id="PS50198"/>
    </source>
</evidence>
<dbReference type="Gene3D" id="3.10.50.40">
    <property type="match status" value="1"/>
</dbReference>
<accession>A0A364K2W5</accession>
<dbReference type="PROSITE" id="PS50198">
    <property type="entry name" value="PPIC_PPIASE_2"/>
    <property type="match status" value="1"/>
</dbReference>
<protein>
    <recommendedName>
        <fullName evidence="2">PpiC domain-containing protein</fullName>
    </recommendedName>
</protein>
<keyword evidence="4" id="KW-1185">Reference proteome</keyword>
<evidence type="ECO:0000313" key="4">
    <source>
        <dbReference type="Proteomes" id="UP000251213"/>
    </source>
</evidence>
<dbReference type="Proteomes" id="UP000251213">
    <property type="component" value="Unassembled WGS sequence"/>
</dbReference>
<reference evidence="3 4" key="1">
    <citation type="submission" date="2018-06" db="EMBL/GenBank/DDBJ databases">
        <title>Thermoflavimicrobium daqus sp. nov., a thermophilic microbe isolated from Moutai-flavour Daqu.</title>
        <authorList>
            <person name="Wang X."/>
            <person name="Zhou H."/>
        </authorList>
    </citation>
    <scope>NUCLEOTIDE SEQUENCE [LARGE SCALE GENOMIC DNA]</scope>
    <source>
        <strain evidence="3 4">FBKL4.011</strain>
    </source>
</reference>
<evidence type="ECO:0000313" key="3">
    <source>
        <dbReference type="EMBL" id="RAL23179.1"/>
    </source>
</evidence>
<dbReference type="InterPro" id="IPR050245">
    <property type="entry name" value="PrsA_foldase"/>
</dbReference>
<dbReference type="InterPro" id="IPR000297">
    <property type="entry name" value="PPIase_PpiC"/>
</dbReference>
<proteinExistence type="predicted"/>
<name>A0A364K2W5_9BACL</name>
<feature type="domain" description="PpiC" evidence="2">
    <location>
        <begin position="207"/>
        <end position="315"/>
    </location>
</feature>
<dbReference type="PANTHER" id="PTHR47245:SF2">
    <property type="entry name" value="PEPTIDYL-PROLYL CIS-TRANS ISOMERASE HP_0175-RELATED"/>
    <property type="match status" value="1"/>
</dbReference>
<dbReference type="Pfam" id="PF13616">
    <property type="entry name" value="Rotamase_3"/>
    <property type="match status" value="1"/>
</dbReference>
<keyword evidence="1" id="KW-0413">Isomerase</keyword>
<sequence length="359" mass="40835">MNQCPKRKEPLKMWQWNKRVVTGLAAVFLGITMVLTGCNTAKTEDKDKKEKTQAAPKSILPLDTSSKKVIGEYQNGKVTEGELHRFLNLMGFLDPQIDMFLSSPQAKEQLNGLKEDALKQYTTRQYILSKAKPADQYNKKIEDEMKKIEDMMKQNPTPQATGNEKAPKNLDEAIKGKGFTKDEFRAFVLDDLRIADYLDEQLKKQEYDHVKVNHILVSFTQKDAQPMPGQPNRSEADAKKRIEEVKKKLDQGGDFAKLAKEYSDDPGSKDKAGLVEGPADQFVPEFAKAAKTIPLNQISDIVKTEYGFHILKVTERKKQTMDKAPDQFKGQQRQKVFTEIMDKEVKLKSLLPKEQPAKK</sequence>
<dbReference type="PANTHER" id="PTHR47245">
    <property type="entry name" value="PEPTIDYLPROLYL ISOMERASE"/>
    <property type="match status" value="1"/>
</dbReference>
<dbReference type="AlphaFoldDB" id="A0A364K2W5"/>
<dbReference type="GO" id="GO:0003755">
    <property type="term" value="F:peptidyl-prolyl cis-trans isomerase activity"/>
    <property type="evidence" value="ECO:0007669"/>
    <property type="project" value="UniProtKB-KW"/>
</dbReference>
<dbReference type="EMBL" id="QJKK01000007">
    <property type="protein sequence ID" value="RAL23179.1"/>
    <property type="molecule type" value="Genomic_DNA"/>
</dbReference>
<dbReference type="InterPro" id="IPR046357">
    <property type="entry name" value="PPIase_dom_sf"/>
</dbReference>
<dbReference type="SUPFAM" id="SSF54534">
    <property type="entry name" value="FKBP-like"/>
    <property type="match status" value="1"/>
</dbReference>
<reference evidence="3 4" key="2">
    <citation type="submission" date="2018-06" db="EMBL/GenBank/DDBJ databases">
        <authorList>
            <person name="Zhirakovskaya E."/>
        </authorList>
    </citation>
    <scope>NUCLEOTIDE SEQUENCE [LARGE SCALE GENOMIC DNA]</scope>
    <source>
        <strain evidence="3 4">FBKL4.011</strain>
    </source>
</reference>
<dbReference type="OrthoDB" id="14196at2"/>
<comment type="caution">
    <text evidence="3">The sequence shown here is derived from an EMBL/GenBank/DDBJ whole genome shotgun (WGS) entry which is preliminary data.</text>
</comment>
<evidence type="ECO:0000256" key="1">
    <source>
        <dbReference type="PROSITE-ProRule" id="PRU00278"/>
    </source>
</evidence>
<keyword evidence="1" id="KW-0697">Rotamase</keyword>
<organism evidence="3 4">
    <name type="scientific">Thermoflavimicrobium daqui</name>
    <dbReference type="NCBI Taxonomy" id="2137476"/>
    <lineage>
        <taxon>Bacteria</taxon>
        <taxon>Bacillati</taxon>
        <taxon>Bacillota</taxon>
        <taxon>Bacilli</taxon>
        <taxon>Bacillales</taxon>
        <taxon>Thermoactinomycetaceae</taxon>
        <taxon>Thermoflavimicrobium</taxon>
    </lineage>
</organism>